<evidence type="ECO:0000256" key="1">
    <source>
        <dbReference type="SAM" id="MobiDB-lite"/>
    </source>
</evidence>
<organism evidence="2">
    <name type="scientific">Timema bartmani</name>
    <dbReference type="NCBI Taxonomy" id="61472"/>
    <lineage>
        <taxon>Eukaryota</taxon>
        <taxon>Metazoa</taxon>
        <taxon>Ecdysozoa</taxon>
        <taxon>Arthropoda</taxon>
        <taxon>Hexapoda</taxon>
        <taxon>Insecta</taxon>
        <taxon>Pterygota</taxon>
        <taxon>Neoptera</taxon>
        <taxon>Polyneoptera</taxon>
        <taxon>Phasmatodea</taxon>
        <taxon>Timematodea</taxon>
        <taxon>Timematoidea</taxon>
        <taxon>Timematidae</taxon>
        <taxon>Timema</taxon>
    </lineage>
</organism>
<protein>
    <submittedName>
        <fullName evidence="2">Uncharacterized protein</fullName>
    </submittedName>
</protein>
<feature type="region of interest" description="Disordered" evidence="1">
    <location>
        <begin position="154"/>
        <end position="185"/>
    </location>
</feature>
<accession>A0A7R9ETF2</accession>
<gene>
    <name evidence="2" type="ORF">TBIB3V08_LOCUS2442</name>
</gene>
<feature type="region of interest" description="Disordered" evidence="1">
    <location>
        <begin position="291"/>
        <end position="332"/>
    </location>
</feature>
<reference evidence="2" key="1">
    <citation type="submission" date="2020-11" db="EMBL/GenBank/DDBJ databases">
        <authorList>
            <person name="Tran Van P."/>
        </authorList>
    </citation>
    <scope>NUCLEOTIDE SEQUENCE</scope>
</reference>
<dbReference type="EMBL" id="OD564817">
    <property type="protein sequence ID" value="CAD7439900.1"/>
    <property type="molecule type" value="Genomic_DNA"/>
</dbReference>
<evidence type="ECO:0000313" key="2">
    <source>
        <dbReference type="EMBL" id="CAD7439900.1"/>
    </source>
</evidence>
<sequence length="555" mass="61825">MGRKLFQRPADIPEILWFEEENDLIRSCAVLSSALGLQKSFSTSDISQLPSPEEAPPQPPPRCAISELALTSIQRSGYLLDHPRLEHASRKYGYQVRFKVRDISWAPPPSDSQGNTDIRKYGYQVRFKVRDISWRHYQVTLKEIQLPGEIQGQRHLLAPPPSDSQGNTDIRWDSRSETSPGRHHQVNLKEIRISGEIQGQRHLLGATPFSWAPLLSDSLGNTDIRKYGYQVGFKVRDISLGHPQVTLKEIRISGEIRGQRHLLGPPPSDSQGNKDIRKYGYQVRFKVRDISWAPPPSDSQLKERQLSGTSPHGHKDFLISQVPPSRDSRSFSSPKYLLQMTQVPPPRDSRSVSSPKYLLHVTQGLSHLPGTSPHGHKVFLISQVLPPLDSRSCSTWVAVGDVASTSQLPSPHGGQSSTAPVNAPPAFTAADLIRSVNKKVRQNYIRRRLLTTYKALERLSQSEFNLDQLEVSAATAAASTGGSGGGGTGPGPTRLAVPGTQAMLRVVKQRANKNLPLTIRDVERERGKPLSKYERNMMIFNWLHTLDDSAFEGMQ</sequence>
<dbReference type="AlphaFoldDB" id="A0A7R9ETF2"/>
<proteinExistence type="predicted"/>
<name>A0A7R9ETF2_9NEOP</name>